<sequence>MDPELDAEQLDIVDIFNKTLMEFMSSRRTFWKEARDFLDAINWTEPLVVSLIVFHSVVLLLVLLSHRRFTLQAVIFFTIAVLCGSSQWLNSFLSEHWETVATQNYFDANGAFISIVFSLPLVLIGFLLVVMMVYSAGVLLVEVKKQELRRGGRVPRLRVVNPPSNASTRPTPSQTISESGGPEDKGGGPADTKKHQ</sequence>
<gene>
    <name evidence="3" type="ORF">Vbra_9868</name>
</gene>
<dbReference type="Pfam" id="PF14770">
    <property type="entry name" value="TMEM18"/>
    <property type="match status" value="1"/>
</dbReference>
<evidence type="ECO:0000313" key="4">
    <source>
        <dbReference type="Proteomes" id="UP000041254"/>
    </source>
</evidence>
<evidence type="ECO:0000313" key="3">
    <source>
        <dbReference type="EMBL" id="CEM26459.1"/>
    </source>
</evidence>
<dbReference type="InParanoid" id="A0A0G4GBD4"/>
<reference evidence="3 4" key="1">
    <citation type="submission" date="2014-11" db="EMBL/GenBank/DDBJ databases">
        <authorList>
            <person name="Zhu J."/>
            <person name="Qi W."/>
            <person name="Song R."/>
        </authorList>
    </citation>
    <scope>NUCLEOTIDE SEQUENCE [LARGE SCALE GENOMIC DNA]</scope>
</reference>
<dbReference type="OrthoDB" id="411535at2759"/>
<dbReference type="Proteomes" id="UP000041254">
    <property type="component" value="Unassembled WGS sequence"/>
</dbReference>
<keyword evidence="4" id="KW-1185">Reference proteome</keyword>
<organism evidence="3 4">
    <name type="scientific">Vitrella brassicaformis (strain CCMP3155)</name>
    <dbReference type="NCBI Taxonomy" id="1169540"/>
    <lineage>
        <taxon>Eukaryota</taxon>
        <taxon>Sar</taxon>
        <taxon>Alveolata</taxon>
        <taxon>Colpodellida</taxon>
        <taxon>Vitrellaceae</taxon>
        <taxon>Vitrella</taxon>
    </lineage>
</organism>
<protein>
    <submittedName>
        <fullName evidence="3">Uncharacterized protein</fullName>
    </submittedName>
</protein>
<feature type="transmembrane region" description="Helical" evidence="2">
    <location>
        <begin position="110"/>
        <end position="141"/>
    </location>
</feature>
<feature type="transmembrane region" description="Helical" evidence="2">
    <location>
        <begin position="71"/>
        <end position="90"/>
    </location>
</feature>
<keyword evidence="2" id="KW-1133">Transmembrane helix</keyword>
<dbReference type="InterPro" id="IPR026721">
    <property type="entry name" value="TMEM18"/>
</dbReference>
<dbReference type="AlphaFoldDB" id="A0A0G4GBD4"/>
<keyword evidence="2" id="KW-0472">Membrane</keyword>
<dbReference type="VEuPathDB" id="CryptoDB:Vbra_9868"/>
<dbReference type="OMA" id="NEWAANN"/>
<feature type="region of interest" description="Disordered" evidence="1">
    <location>
        <begin position="157"/>
        <end position="196"/>
    </location>
</feature>
<name>A0A0G4GBD4_VITBC</name>
<feature type="compositionally biased region" description="Polar residues" evidence="1">
    <location>
        <begin position="164"/>
        <end position="178"/>
    </location>
</feature>
<feature type="transmembrane region" description="Helical" evidence="2">
    <location>
        <begin position="47"/>
        <end position="64"/>
    </location>
</feature>
<proteinExistence type="predicted"/>
<accession>A0A0G4GBD4</accession>
<dbReference type="EMBL" id="CDMY01000616">
    <property type="protein sequence ID" value="CEM26459.1"/>
    <property type="molecule type" value="Genomic_DNA"/>
</dbReference>
<keyword evidence="2" id="KW-0812">Transmembrane</keyword>
<feature type="compositionally biased region" description="Basic and acidic residues" evidence="1">
    <location>
        <begin position="182"/>
        <end position="196"/>
    </location>
</feature>
<evidence type="ECO:0000256" key="2">
    <source>
        <dbReference type="SAM" id="Phobius"/>
    </source>
</evidence>
<evidence type="ECO:0000256" key="1">
    <source>
        <dbReference type="SAM" id="MobiDB-lite"/>
    </source>
</evidence>